<dbReference type="AlphaFoldDB" id="A0A354M671"/>
<name>A0A354M671_9BACT</name>
<dbReference type="Gene3D" id="3.50.50.60">
    <property type="entry name" value="FAD/NAD(P)-binding domain"/>
    <property type="match status" value="1"/>
</dbReference>
<reference evidence="1 2" key="1">
    <citation type="journal article" date="2018" name="Nat. Biotechnol.">
        <title>A standardized bacterial taxonomy based on genome phylogeny substantially revises the tree of life.</title>
        <authorList>
            <person name="Parks D.H."/>
            <person name="Chuvochina M."/>
            <person name="Waite D.W."/>
            <person name="Rinke C."/>
            <person name="Skarshewski A."/>
            <person name="Chaumeil P.A."/>
            <person name="Hugenholtz P."/>
        </authorList>
    </citation>
    <scope>NUCLEOTIDE SEQUENCE [LARGE SCALE GENOMIC DNA]</scope>
    <source>
        <strain evidence="1">UBA11482</strain>
    </source>
</reference>
<dbReference type="InterPro" id="IPR036188">
    <property type="entry name" value="FAD/NAD-bd_sf"/>
</dbReference>
<accession>A0A354M671</accession>
<organism evidence="1 2">
    <name type="scientific">Coprobacter fastidiosus</name>
    <dbReference type="NCBI Taxonomy" id="1099853"/>
    <lineage>
        <taxon>Bacteria</taxon>
        <taxon>Pseudomonadati</taxon>
        <taxon>Bacteroidota</taxon>
        <taxon>Bacteroidia</taxon>
        <taxon>Bacteroidales</taxon>
        <taxon>Barnesiellaceae</taxon>
        <taxon>Coprobacter</taxon>
    </lineage>
</organism>
<dbReference type="EMBL" id="DNWC01000170">
    <property type="protein sequence ID" value="HBJ10010.1"/>
    <property type="molecule type" value="Genomic_DNA"/>
</dbReference>
<proteinExistence type="predicted"/>
<sequence length="140" mass="15428">SNYSFGEGGAGAFSDGKLYTRSKKRGSVDRILNIFCQHGADTSILADAHPHIGTDKLPVVIENIRKQIEKSGGEIHFETRMDKLLIKNDEIIGVETQNGKEFHAPVILATGHSARDVYYHLYESGIELESKGFAVGVRLE</sequence>
<evidence type="ECO:0000313" key="2">
    <source>
        <dbReference type="Proteomes" id="UP000262954"/>
    </source>
</evidence>
<dbReference type="PANTHER" id="PTHR42842:SF3">
    <property type="entry name" value="FAD_NAD(P)-BINDING OXIDOREDUCTASE FAMILY PROTEIN"/>
    <property type="match status" value="1"/>
</dbReference>
<comment type="caution">
    <text evidence="1">The sequence shown here is derived from an EMBL/GenBank/DDBJ whole genome shotgun (WGS) entry which is preliminary data.</text>
</comment>
<evidence type="ECO:0000313" key="1">
    <source>
        <dbReference type="EMBL" id="HBJ10010.1"/>
    </source>
</evidence>
<dbReference type="SUPFAM" id="SSF51905">
    <property type="entry name" value="FAD/NAD(P)-binding domain"/>
    <property type="match status" value="1"/>
</dbReference>
<feature type="non-terminal residue" evidence="1">
    <location>
        <position position="140"/>
    </location>
</feature>
<dbReference type="PANTHER" id="PTHR42842">
    <property type="entry name" value="FAD/NAD(P)-BINDING OXIDOREDUCTASE"/>
    <property type="match status" value="1"/>
</dbReference>
<dbReference type="InterPro" id="IPR028348">
    <property type="entry name" value="FAD-binding_protein"/>
</dbReference>
<gene>
    <name evidence="1" type="ORF">DDY73_13515</name>
</gene>
<protein>
    <submittedName>
        <fullName evidence="1">FAD-binding protein</fullName>
    </submittedName>
</protein>
<dbReference type="Proteomes" id="UP000262954">
    <property type="component" value="Unassembled WGS sequence"/>
</dbReference>
<feature type="non-terminal residue" evidence="1">
    <location>
        <position position="1"/>
    </location>
</feature>